<protein>
    <recommendedName>
        <fullName evidence="2">RING-type E3 ubiquitin transferase</fullName>
        <ecNumber evidence="2">2.3.2.27</ecNumber>
    </recommendedName>
</protein>
<reference evidence="11 12" key="1">
    <citation type="submission" date="2024-04" db="EMBL/GenBank/DDBJ databases">
        <title>Genome assembly C_amara_ONT_v2.</title>
        <authorList>
            <person name="Yant L."/>
            <person name="Moore C."/>
            <person name="Slenker M."/>
        </authorList>
    </citation>
    <scope>NUCLEOTIDE SEQUENCE [LARGE SCALE GENOMIC DNA]</scope>
    <source>
        <tissue evidence="11">Leaf</tissue>
    </source>
</reference>
<keyword evidence="3" id="KW-0808">Transferase</keyword>
<proteinExistence type="predicted"/>
<dbReference type="InterPro" id="IPR013083">
    <property type="entry name" value="Znf_RING/FYVE/PHD"/>
</dbReference>
<evidence type="ECO:0000256" key="5">
    <source>
        <dbReference type="ARBA" id="ARBA00022771"/>
    </source>
</evidence>
<evidence type="ECO:0000256" key="4">
    <source>
        <dbReference type="ARBA" id="ARBA00022723"/>
    </source>
</evidence>
<evidence type="ECO:0000256" key="8">
    <source>
        <dbReference type="PROSITE-ProRule" id="PRU00175"/>
    </source>
</evidence>
<dbReference type="GO" id="GO:0061630">
    <property type="term" value="F:ubiquitin protein ligase activity"/>
    <property type="evidence" value="ECO:0007669"/>
    <property type="project" value="UniProtKB-EC"/>
</dbReference>
<dbReference type="EMBL" id="JBANAX010000510">
    <property type="protein sequence ID" value="KAL1205866.1"/>
    <property type="molecule type" value="Genomic_DNA"/>
</dbReference>
<evidence type="ECO:0000256" key="9">
    <source>
        <dbReference type="SAM" id="MobiDB-lite"/>
    </source>
</evidence>
<sequence length="336" mass="37508">MSSAAKLFGCSINVEAEEEGGGGDSSIAREVSRSGNQPDGEAMSMFDCFPPFNQREIGNFDPCFLFPESNSDSGSAFVDSEPEFIDFFDRESYEVDTISEFYIRPNERVSSSSAFDLWEIHETEEDIELGLGIGSGSGQSRGVGNHREIDYLSTVGEAMVVDEEVEREDLQNTINWVPEASRNDEDEDLVDWQVLVAEDIMVGATVGLMDLDLGVYLDTIDEDYGDYFNTLIGQMFDNEDGGIMGSPPASKTVVDDLPVVEITSEELSNGNVIVCAICKDDVLVEEKVKKLPCKHYYHGECIIPWLGIRNTCPVCRYELPTDDLEYEMIRRLQRPR</sequence>
<keyword evidence="5 8" id="KW-0863">Zinc-finger</keyword>
<gene>
    <name evidence="11" type="ORF">V5N11_017949</name>
</gene>
<name>A0ABD1AIF9_CARAN</name>
<keyword evidence="7" id="KW-0862">Zinc</keyword>
<dbReference type="Gene3D" id="3.30.40.10">
    <property type="entry name" value="Zinc/RING finger domain, C3HC4 (zinc finger)"/>
    <property type="match status" value="1"/>
</dbReference>
<dbReference type="PANTHER" id="PTHR15710">
    <property type="entry name" value="E3 UBIQUITIN-PROTEIN LIGASE PRAJA"/>
    <property type="match status" value="1"/>
</dbReference>
<organism evidence="11 12">
    <name type="scientific">Cardamine amara subsp. amara</name>
    <dbReference type="NCBI Taxonomy" id="228776"/>
    <lineage>
        <taxon>Eukaryota</taxon>
        <taxon>Viridiplantae</taxon>
        <taxon>Streptophyta</taxon>
        <taxon>Embryophyta</taxon>
        <taxon>Tracheophyta</taxon>
        <taxon>Spermatophyta</taxon>
        <taxon>Magnoliopsida</taxon>
        <taxon>eudicotyledons</taxon>
        <taxon>Gunneridae</taxon>
        <taxon>Pentapetalae</taxon>
        <taxon>rosids</taxon>
        <taxon>malvids</taxon>
        <taxon>Brassicales</taxon>
        <taxon>Brassicaceae</taxon>
        <taxon>Cardamineae</taxon>
        <taxon>Cardamine</taxon>
    </lineage>
</organism>
<accession>A0ABD1AIF9</accession>
<evidence type="ECO:0000256" key="1">
    <source>
        <dbReference type="ARBA" id="ARBA00000900"/>
    </source>
</evidence>
<evidence type="ECO:0000256" key="3">
    <source>
        <dbReference type="ARBA" id="ARBA00022679"/>
    </source>
</evidence>
<comment type="caution">
    <text evidence="11">The sequence shown here is derived from an EMBL/GenBank/DDBJ whole genome shotgun (WGS) entry which is preliminary data.</text>
</comment>
<evidence type="ECO:0000259" key="10">
    <source>
        <dbReference type="PROSITE" id="PS50089"/>
    </source>
</evidence>
<evidence type="ECO:0000256" key="6">
    <source>
        <dbReference type="ARBA" id="ARBA00022786"/>
    </source>
</evidence>
<dbReference type="EC" id="2.3.2.27" evidence="2"/>
<dbReference type="SUPFAM" id="SSF57850">
    <property type="entry name" value="RING/U-box"/>
    <property type="match status" value="1"/>
</dbReference>
<evidence type="ECO:0000313" key="12">
    <source>
        <dbReference type="Proteomes" id="UP001558713"/>
    </source>
</evidence>
<dbReference type="SMART" id="SM00184">
    <property type="entry name" value="RING"/>
    <property type="match status" value="1"/>
</dbReference>
<dbReference type="PROSITE" id="PS50089">
    <property type="entry name" value="ZF_RING_2"/>
    <property type="match status" value="1"/>
</dbReference>
<dbReference type="PANTHER" id="PTHR15710:SF108">
    <property type="entry name" value="OS03G0286100 PROTEIN"/>
    <property type="match status" value="1"/>
</dbReference>
<dbReference type="InterPro" id="IPR001841">
    <property type="entry name" value="Znf_RING"/>
</dbReference>
<dbReference type="GO" id="GO:0008270">
    <property type="term" value="F:zinc ion binding"/>
    <property type="evidence" value="ECO:0007669"/>
    <property type="project" value="UniProtKB-KW"/>
</dbReference>
<feature type="region of interest" description="Disordered" evidence="9">
    <location>
        <begin position="17"/>
        <end position="43"/>
    </location>
</feature>
<dbReference type="FunFam" id="3.30.40.10:FF:000022">
    <property type="entry name" value="E3 ubiquitin-protein ligase RING1-like"/>
    <property type="match status" value="1"/>
</dbReference>
<evidence type="ECO:0000313" key="11">
    <source>
        <dbReference type="EMBL" id="KAL1205866.1"/>
    </source>
</evidence>
<dbReference type="AlphaFoldDB" id="A0ABD1AIF9"/>
<dbReference type="Proteomes" id="UP001558713">
    <property type="component" value="Unassembled WGS sequence"/>
</dbReference>
<dbReference type="Pfam" id="PF13639">
    <property type="entry name" value="zf-RING_2"/>
    <property type="match status" value="1"/>
</dbReference>
<keyword evidence="6" id="KW-0833">Ubl conjugation pathway</keyword>
<keyword evidence="4" id="KW-0479">Metal-binding</keyword>
<comment type="catalytic activity">
    <reaction evidence="1">
        <text>S-ubiquitinyl-[E2 ubiquitin-conjugating enzyme]-L-cysteine + [acceptor protein]-L-lysine = [E2 ubiquitin-conjugating enzyme]-L-cysteine + N(6)-ubiquitinyl-[acceptor protein]-L-lysine.</text>
        <dbReference type="EC" id="2.3.2.27"/>
    </reaction>
</comment>
<evidence type="ECO:0000256" key="2">
    <source>
        <dbReference type="ARBA" id="ARBA00012483"/>
    </source>
</evidence>
<evidence type="ECO:0000256" key="7">
    <source>
        <dbReference type="ARBA" id="ARBA00022833"/>
    </source>
</evidence>
<feature type="domain" description="RING-type" evidence="10">
    <location>
        <begin position="275"/>
        <end position="316"/>
    </location>
</feature>
<keyword evidence="12" id="KW-1185">Reference proteome</keyword>